<feature type="domain" description="HTH marR-type" evidence="4">
    <location>
        <begin position="8"/>
        <end position="141"/>
    </location>
</feature>
<organism evidence="5 6">
    <name type="scientific">Hyphobacterium marinum</name>
    <dbReference type="NCBI Taxonomy" id="3116574"/>
    <lineage>
        <taxon>Bacteria</taxon>
        <taxon>Pseudomonadati</taxon>
        <taxon>Pseudomonadota</taxon>
        <taxon>Alphaproteobacteria</taxon>
        <taxon>Maricaulales</taxon>
        <taxon>Maricaulaceae</taxon>
        <taxon>Hyphobacterium</taxon>
    </lineage>
</organism>
<protein>
    <submittedName>
        <fullName evidence="5">MarR family winged helix-turn-helix transcriptional regulator</fullName>
    </submittedName>
</protein>
<dbReference type="PANTHER" id="PTHR33164:SF43">
    <property type="entry name" value="HTH-TYPE TRANSCRIPTIONAL REPRESSOR YETL"/>
    <property type="match status" value="1"/>
</dbReference>
<dbReference type="SUPFAM" id="SSF46785">
    <property type="entry name" value="Winged helix' DNA-binding domain"/>
    <property type="match status" value="1"/>
</dbReference>
<dbReference type="Pfam" id="PF12802">
    <property type="entry name" value="MarR_2"/>
    <property type="match status" value="1"/>
</dbReference>
<evidence type="ECO:0000313" key="5">
    <source>
        <dbReference type="EMBL" id="MEE2565993.1"/>
    </source>
</evidence>
<evidence type="ECO:0000256" key="1">
    <source>
        <dbReference type="ARBA" id="ARBA00023015"/>
    </source>
</evidence>
<keyword evidence="2" id="KW-0238">DNA-binding</keyword>
<evidence type="ECO:0000259" key="4">
    <source>
        <dbReference type="PROSITE" id="PS50995"/>
    </source>
</evidence>
<dbReference type="EMBL" id="JAZDRO010000001">
    <property type="protein sequence ID" value="MEE2565993.1"/>
    <property type="molecule type" value="Genomic_DNA"/>
</dbReference>
<dbReference type="Gene3D" id="1.10.10.10">
    <property type="entry name" value="Winged helix-like DNA-binding domain superfamily/Winged helix DNA-binding domain"/>
    <property type="match status" value="1"/>
</dbReference>
<dbReference type="InterPro" id="IPR000835">
    <property type="entry name" value="HTH_MarR-typ"/>
</dbReference>
<reference evidence="5 6" key="1">
    <citation type="submission" date="2024-01" db="EMBL/GenBank/DDBJ databases">
        <title>Hyphobacterium bacterium isolated from marine sediment.</title>
        <authorList>
            <person name="Zhao S."/>
        </authorList>
    </citation>
    <scope>NUCLEOTIDE SEQUENCE [LARGE SCALE GENOMIC DNA]</scope>
    <source>
        <strain evidence="5 6">Y60-23</strain>
    </source>
</reference>
<dbReference type="PANTHER" id="PTHR33164">
    <property type="entry name" value="TRANSCRIPTIONAL REGULATOR, MARR FAMILY"/>
    <property type="match status" value="1"/>
</dbReference>
<keyword evidence="3" id="KW-0804">Transcription</keyword>
<sequence length="146" mass="15484">MAKARAVDRRLFLLTEIAARRLNRAADLRLKSEAGISAAQAAVLFLLLRRGERRMGAISEVLSLNPPAVTGLVDRMVKAGLVGKKTDPGDRRGAVVALTAKGRKAGLAADTILKDMNAALEEKLGEDAADSLHDALTLIATTDIET</sequence>
<evidence type="ECO:0000256" key="2">
    <source>
        <dbReference type="ARBA" id="ARBA00023125"/>
    </source>
</evidence>
<dbReference type="InterPro" id="IPR023187">
    <property type="entry name" value="Tscrpt_reg_MarR-type_CS"/>
</dbReference>
<dbReference type="Proteomes" id="UP001310692">
    <property type="component" value="Unassembled WGS sequence"/>
</dbReference>
<dbReference type="PROSITE" id="PS01117">
    <property type="entry name" value="HTH_MARR_1"/>
    <property type="match status" value="1"/>
</dbReference>
<comment type="caution">
    <text evidence="5">The sequence shown here is derived from an EMBL/GenBank/DDBJ whole genome shotgun (WGS) entry which is preliminary data.</text>
</comment>
<dbReference type="InterPro" id="IPR039422">
    <property type="entry name" value="MarR/SlyA-like"/>
</dbReference>
<keyword evidence="1" id="KW-0805">Transcription regulation</keyword>
<keyword evidence="6" id="KW-1185">Reference proteome</keyword>
<name>A0ABU7LWR2_9PROT</name>
<dbReference type="InterPro" id="IPR036388">
    <property type="entry name" value="WH-like_DNA-bd_sf"/>
</dbReference>
<gene>
    <name evidence="5" type="ORF">V0U35_04810</name>
</gene>
<dbReference type="RefSeq" id="WP_330195522.1">
    <property type="nucleotide sequence ID" value="NZ_JAZDRO010000001.1"/>
</dbReference>
<dbReference type="PROSITE" id="PS50995">
    <property type="entry name" value="HTH_MARR_2"/>
    <property type="match status" value="1"/>
</dbReference>
<accession>A0ABU7LWR2</accession>
<evidence type="ECO:0000256" key="3">
    <source>
        <dbReference type="ARBA" id="ARBA00023163"/>
    </source>
</evidence>
<dbReference type="SMART" id="SM00347">
    <property type="entry name" value="HTH_MARR"/>
    <property type="match status" value="1"/>
</dbReference>
<proteinExistence type="predicted"/>
<dbReference type="InterPro" id="IPR036390">
    <property type="entry name" value="WH_DNA-bd_sf"/>
</dbReference>
<evidence type="ECO:0000313" key="6">
    <source>
        <dbReference type="Proteomes" id="UP001310692"/>
    </source>
</evidence>